<feature type="domain" description="HD-GYP" evidence="3">
    <location>
        <begin position="739"/>
        <end position="951"/>
    </location>
</feature>
<keyword evidence="1" id="KW-0812">Transmembrane</keyword>
<dbReference type="InterPro" id="IPR003607">
    <property type="entry name" value="HD/PDEase_dom"/>
</dbReference>
<dbReference type="InterPro" id="IPR003660">
    <property type="entry name" value="HAMP_dom"/>
</dbReference>
<dbReference type="KEGG" id="vsh:BSZ05_18550"/>
<feature type="transmembrane region" description="Helical" evidence="1">
    <location>
        <begin position="349"/>
        <end position="367"/>
    </location>
</feature>
<reference evidence="5" key="1">
    <citation type="submission" date="2016-12" db="EMBL/GenBank/DDBJ databases">
        <title>Comparative genomic analysis reveals the diversity, evolution, and environmental adaptation strategies of the genus Vibrio.</title>
        <authorList>
            <person name="Lin H."/>
            <person name="Wang X."/>
            <person name="Zhang X.-H."/>
        </authorList>
    </citation>
    <scope>NUCLEOTIDE SEQUENCE [LARGE SCALE GENOMIC DNA]</scope>
    <source>
        <strain evidence="5">QT6D1</strain>
    </source>
</reference>
<dbReference type="RefSeq" id="WP_088877915.1">
    <property type="nucleotide sequence ID" value="NZ_CP018309.1"/>
</dbReference>
<dbReference type="Pfam" id="PF13487">
    <property type="entry name" value="HD_5"/>
    <property type="match status" value="1"/>
</dbReference>
<dbReference type="Gene3D" id="1.10.3210.10">
    <property type="entry name" value="Hypothetical protein af1432"/>
    <property type="match status" value="2"/>
</dbReference>
<evidence type="ECO:0000256" key="1">
    <source>
        <dbReference type="SAM" id="Phobius"/>
    </source>
</evidence>
<sequence>MDFKKAGKSWFRYPLHIHISSLFIIIVMLVCGVQLWLTYSSLNKVLVDANDHLFDRISGEARANLLHHYSPAFSTVTAFSKGQLSRFSTHEERLNYVPEISYLLSASPSIFSYTLTLPNGDHFSVYRVFDRKIQKGFEVSPEAHYVVFSYYADQQLLHRYEYNEAHELVNFTSQDGYQTDLRDREWFDIANRDSVAMSAPYYFQKLGKIGVTVSRRSESGAVVAADITLDQISQVLAETISRKSSFRVLYDESGRLYAYSNPKQVIIQEDALDSATILIEDIDNPVVHEAVLLFGNTVDTVHEFYVDGEKWIGKVTKSVNNSGHDLYLMMVVKSTELLDKSQVIAKRSILTSVIVLLVALPFVYITAQRVSAPIRRATLRAQKIESFDFSKKTPQKSHIKEIHDLSHALFGMQQTLSRFLLLTNAIARQDELKPLLDLVANGALDATSAKRALLYLSDDDNVLIPHSVVSKTDDKFDLSELSPLDAKNPDVAYLFESLNGTRPKALAVEYQEIKHAIPQIGTHDVFLFLPLLDRGGQVLGGFGLIIENEQLDTLSTTRLPFIESLSEYASVAIESQQILANQKALLNSFIEVMAGAIDTKSPYTGNHCQRVPVLTEMLTKAAEQSEAEPFKDFKLSSEEWQELQLAAWLHDCGKVTTPEHVVDKAVKLETIYNRIHEIRTRFEVLKRDAHILILQQALGEPLSLELQQELDATWKHIDDDFAFIAATNVGGEFMTDDAVTRLHSIALRQWTKTIDEGQGLSWEERRRYEQAETKLGESESVLADQPYHTIPWAVETEPSTRFTLKKPMYQNKLGELYNLSIRKGTLNDEERYVINNHIVETIKMLESLPFPKGMRNVPAIAGGHHEKVDGTGYPMGLKSDEMPLTARVMALADVFEALTSADRPYKEPKTLSESIKIMSFMVKDQHLDAELFKLFLTSGVYQTFAMEFLNPEQIDEVDIEQYLS</sequence>
<dbReference type="GO" id="GO:0008081">
    <property type="term" value="F:phosphoric diester hydrolase activity"/>
    <property type="evidence" value="ECO:0007669"/>
    <property type="project" value="UniProtKB-ARBA"/>
</dbReference>
<name>A0AAN1KPT9_9VIBR</name>
<dbReference type="InterPro" id="IPR029016">
    <property type="entry name" value="GAF-like_dom_sf"/>
</dbReference>
<evidence type="ECO:0000259" key="2">
    <source>
        <dbReference type="PROSITE" id="PS50885"/>
    </source>
</evidence>
<proteinExistence type="predicted"/>
<dbReference type="Gene3D" id="3.30.450.20">
    <property type="entry name" value="PAS domain"/>
    <property type="match status" value="2"/>
</dbReference>
<keyword evidence="1" id="KW-0472">Membrane</keyword>
<dbReference type="SUPFAM" id="SSF109604">
    <property type="entry name" value="HD-domain/PDEase-like"/>
    <property type="match status" value="2"/>
</dbReference>
<dbReference type="InterPro" id="IPR037522">
    <property type="entry name" value="HD_GYP_dom"/>
</dbReference>
<feature type="domain" description="HAMP" evidence="2">
    <location>
        <begin position="368"/>
        <end position="421"/>
    </location>
</feature>
<feature type="transmembrane region" description="Helical" evidence="1">
    <location>
        <begin position="15"/>
        <end position="37"/>
    </location>
</feature>
<dbReference type="Gene3D" id="3.30.450.40">
    <property type="match status" value="1"/>
</dbReference>
<dbReference type="Gene3D" id="6.10.340.10">
    <property type="match status" value="1"/>
</dbReference>
<dbReference type="CDD" id="cd00077">
    <property type="entry name" value="HDc"/>
    <property type="match status" value="1"/>
</dbReference>
<dbReference type="Proteomes" id="UP000197092">
    <property type="component" value="Chromosome 2"/>
</dbReference>
<dbReference type="GO" id="GO:0016020">
    <property type="term" value="C:membrane"/>
    <property type="evidence" value="ECO:0007669"/>
    <property type="project" value="InterPro"/>
</dbReference>
<dbReference type="PANTHER" id="PTHR43155:SF2">
    <property type="entry name" value="CYCLIC DI-GMP PHOSPHODIESTERASE PA4108"/>
    <property type="match status" value="1"/>
</dbReference>
<evidence type="ECO:0000313" key="5">
    <source>
        <dbReference type="Proteomes" id="UP000197092"/>
    </source>
</evidence>
<evidence type="ECO:0000259" key="3">
    <source>
        <dbReference type="PROSITE" id="PS51832"/>
    </source>
</evidence>
<evidence type="ECO:0008006" key="6">
    <source>
        <dbReference type="Google" id="ProtNLM"/>
    </source>
</evidence>
<protein>
    <recommendedName>
        <fullName evidence="6">Phosphohydrolase</fullName>
    </recommendedName>
</protein>
<dbReference type="PROSITE" id="PS50885">
    <property type="entry name" value="HAMP"/>
    <property type="match status" value="1"/>
</dbReference>
<dbReference type="SMART" id="SM00471">
    <property type="entry name" value="HDc"/>
    <property type="match status" value="1"/>
</dbReference>
<dbReference type="PANTHER" id="PTHR43155">
    <property type="entry name" value="CYCLIC DI-GMP PHOSPHODIESTERASE PA4108-RELATED"/>
    <property type="match status" value="1"/>
</dbReference>
<dbReference type="GO" id="GO:0007165">
    <property type="term" value="P:signal transduction"/>
    <property type="evidence" value="ECO:0007669"/>
    <property type="project" value="InterPro"/>
</dbReference>
<keyword evidence="1" id="KW-1133">Transmembrane helix</keyword>
<dbReference type="EMBL" id="CP018309">
    <property type="protein sequence ID" value="ASI91843.1"/>
    <property type="molecule type" value="Genomic_DNA"/>
</dbReference>
<gene>
    <name evidence="4" type="ORF">BSZ05_18550</name>
</gene>
<dbReference type="AlphaFoldDB" id="A0AAN1KPT9"/>
<dbReference type="PROSITE" id="PS51832">
    <property type="entry name" value="HD_GYP"/>
    <property type="match status" value="1"/>
</dbReference>
<organism evidence="4 5">
    <name type="scientific">Vibrio mediterranei</name>
    <dbReference type="NCBI Taxonomy" id="689"/>
    <lineage>
        <taxon>Bacteria</taxon>
        <taxon>Pseudomonadati</taxon>
        <taxon>Pseudomonadota</taxon>
        <taxon>Gammaproteobacteria</taxon>
        <taxon>Vibrionales</taxon>
        <taxon>Vibrionaceae</taxon>
        <taxon>Vibrio</taxon>
    </lineage>
</organism>
<accession>A0AAN1KPT9</accession>
<dbReference type="SUPFAM" id="SSF55781">
    <property type="entry name" value="GAF domain-like"/>
    <property type="match status" value="1"/>
</dbReference>
<evidence type="ECO:0000313" key="4">
    <source>
        <dbReference type="EMBL" id="ASI91843.1"/>
    </source>
</evidence>